<organism evidence="1 2">
    <name type="scientific">Paenibacillus glycanilyticus</name>
    <dbReference type="NCBI Taxonomy" id="126569"/>
    <lineage>
        <taxon>Bacteria</taxon>
        <taxon>Bacillati</taxon>
        <taxon>Bacillota</taxon>
        <taxon>Bacilli</taxon>
        <taxon>Bacillales</taxon>
        <taxon>Paenibacillaceae</taxon>
        <taxon>Paenibacillus</taxon>
    </lineage>
</organism>
<accession>A0ABQ6GBT2</accession>
<evidence type="ECO:0000313" key="2">
    <source>
        <dbReference type="Proteomes" id="UP001157114"/>
    </source>
</evidence>
<name>A0ABQ6GBT2_9BACL</name>
<dbReference type="Gene3D" id="2.115.10.20">
    <property type="entry name" value="Glycosyl hydrolase domain, family 43"/>
    <property type="match status" value="1"/>
</dbReference>
<dbReference type="SUPFAM" id="SSF75005">
    <property type="entry name" value="Arabinanase/levansucrase/invertase"/>
    <property type="match status" value="1"/>
</dbReference>
<dbReference type="CDD" id="cd08984">
    <property type="entry name" value="GH43-like"/>
    <property type="match status" value="1"/>
</dbReference>
<protein>
    <submittedName>
        <fullName evidence="1">Glycosyl hydrolase</fullName>
    </submittedName>
</protein>
<evidence type="ECO:0000313" key="1">
    <source>
        <dbReference type="EMBL" id="GLX66776.1"/>
    </source>
</evidence>
<dbReference type="Proteomes" id="UP001157114">
    <property type="component" value="Unassembled WGS sequence"/>
</dbReference>
<dbReference type="InterPro" id="IPR023296">
    <property type="entry name" value="Glyco_hydro_beta-prop_sf"/>
</dbReference>
<gene>
    <name evidence="1" type="ORF">MU1_11200</name>
</gene>
<reference evidence="1 2" key="1">
    <citation type="submission" date="2023-03" db="EMBL/GenBank/DDBJ databases">
        <title>Draft genome sequence of the bacteria which degrade cell wall of Tricholomamatutake.</title>
        <authorList>
            <person name="Konishi Y."/>
            <person name="Fukuta Y."/>
            <person name="Shirasaka N."/>
        </authorList>
    </citation>
    <scope>NUCLEOTIDE SEQUENCE [LARGE SCALE GENOMIC DNA]</scope>
    <source>
        <strain evidence="2">mu1</strain>
    </source>
</reference>
<dbReference type="EMBL" id="BSSQ01000004">
    <property type="protein sequence ID" value="GLX66776.1"/>
    <property type="molecule type" value="Genomic_DNA"/>
</dbReference>
<comment type="caution">
    <text evidence="1">The sequence shown here is derived from an EMBL/GenBank/DDBJ whole genome shotgun (WGS) entry which is preliminary data.</text>
</comment>
<keyword evidence="1" id="KW-0378">Hydrolase</keyword>
<dbReference type="GO" id="GO:0016787">
    <property type="term" value="F:hydrolase activity"/>
    <property type="evidence" value="ECO:0007669"/>
    <property type="project" value="UniProtKB-KW"/>
</dbReference>
<dbReference type="RefSeq" id="WP_284237489.1">
    <property type="nucleotide sequence ID" value="NZ_BSSQ01000004.1"/>
</dbReference>
<keyword evidence="2" id="KW-1185">Reference proteome</keyword>
<sequence>METIRPPKAPLFRDPIYDGAADPTVIWNHEEQCWWLVYTSRRANADAQAVSWCYGLDIGLASTPDEGQTWIYRGVMQGLEFEKGRNTFWAPEVIWHEGKYHMYVTYIRGVRSMFGGPCHMAHYTSGDLFDWNFESLLPLGDHVIDACVHQLPSGNWRMWYRNDGDQGLHTYAADSSNLYDWEVVGPVITDCNHEGPNVFAYEGSYWMITDPWDGLGVYRSDDLHEWHRQSTNILQGRGARKEDGAKGGHADVLVQGDQAFIFYFTHPERDEEYIRMGYTIEEMEPYKYRRTSIQVAKLTVENGEIMCHRDEPFNFRLEPPLR</sequence>
<proteinExistence type="predicted"/>